<proteinExistence type="predicted"/>
<name>A0A8H3IHV2_9LECA</name>
<dbReference type="CDD" id="cd23703">
    <property type="entry name" value="mS26_PET12"/>
    <property type="match status" value="1"/>
</dbReference>
<keyword evidence="2" id="KW-1185">Reference proteome</keyword>
<dbReference type="OrthoDB" id="5223508at2759"/>
<dbReference type="Pfam" id="PF26163">
    <property type="entry name" value="mS26"/>
    <property type="match status" value="1"/>
</dbReference>
<dbReference type="InterPro" id="IPR058940">
    <property type="entry name" value="mS26_fungi"/>
</dbReference>
<dbReference type="Proteomes" id="UP000664169">
    <property type="component" value="Unassembled WGS sequence"/>
</dbReference>
<reference evidence="1" key="1">
    <citation type="submission" date="2021-03" db="EMBL/GenBank/DDBJ databases">
        <authorList>
            <person name="Tagirdzhanova G."/>
        </authorList>
    </citation>
    <scope>NUCLEOTIDE SEQUENCE</scope>
</reference>
<protein>
    <submittedName>
        <fullName evidence="1">Uncharacterized protein</fullName>
    </submittedName>
</protein>
<evidence type="ECO:0000313" key="2">
    <source>
        <dbReference type="Proteomes" id="UP000664169"/>
    </source>
</evidence>
<evidence type="ECO:0000313" key="1">
    <source>
        <dbReference type="EMBL" id="CAF9919298.1"/>
    </source>
</evidence>
<dbReference type="AlphaFoldDB" id="A0A8H3IHV2"/>
<sequence>MSSAPGTILSRCAVRCSRSLPQSQIQGYRAASSTPFIGSDVVIPPESPLYTYIPTSPQTKIIIKKPHKGSLPRPRHALKVKGSQVKWHIENTVPEPVGTKTADTHEQHKELVGWKAEETRLRRMNFQTGFKELHSRRKLPGRPMSEKTRQSVAVRHARLVGPEPLHEEMSRPSMLSFMNKQSIWGHSRRSKEETEVRKAEFAKAQQLKEYERRTGLHTLYINAKEFIVTDDQLEKRLTKVFDSDFYRYNKNKQFGIWDEQGWPEDTAYLMNKAQSSEGFNAISLETGYTEIARRRIMKVTEEMTGGKLLLEDKDILNR</sequence>
<dbReference type="EMBL" id="CAJPDQ010000014">
    <property type="protein sequence ID" value="CAF9919298.1"/>
    <property type="molecule type" value="Genomic_DNA"/>
</dbReference>
<organism evidence="1 2">
    <name type="scientific">Gomphillus americanus</name>
    <dbReference type="NCBI Taxonomy" id="1940652"/>
    <lineage>
        <taxon>Eukaryota</taxon>
        <taxon>Fungi</taxon>
        <taxon>Dikarya</taxon>
        <taxon>Ascomycota</taxon>
        <taxon>Pezizomycotina</taxon>
        <taxon>Lecanoromycetes</taxon>
        <taxon>OSLEUM clade</taxon>
        <taxon>Ostropomycetidae</taxon>
        <taxon>Ostropales</taxon>
        <taxon>Graphidaceae</taxon>
        <taxon>Gomphilloideae</taxon>
        <taxon>Gomphillus</taxon>
    </lineage>
</organism>
<gene>
    <name evidence="1" type="ORF">GOMPHAMPRED_001737</name>
</gene>
<accession>A0A8H3IHV2</accession>
<comment type="caution">
    <text evidence="1">The sequence shown here is derived from an EMBL/GenBank/DDBJ whole genome shotgun (WGS) entry which is preliminary data.</text>
</comment>